<comment type="subcellular location">
    <subcellularLocation>
        <location evidence="1">Nucleus</location>
    </subcellularLocation>
</comment>
<feature type="domain" description="C2H2-type" evidence="11">
    <location>
        <begin position="406"/>
        <end position="433"/>
    </location>
</feature>
<evidence type="ECO:0000256" key="9">
    <source>
        <dbReference type="ARBA" id="ARBA00023242"/>
    </source>
</evidence>
<evidence type="ECO:0000259" key="11">
    <source>
        <dbReference type="PROSITE" id="PS50157"/>
    </source>
</evidence>
<dbReference type="PROSITE" id="PS50157">
    <property type="entry name" value="ZINC_FINGER_C2H2_2"/>
    <property type="match status" value="9"/>
</dbReference>
<dbReference type="InterPro" id="IPR036236">
    <property type="entry name" value="Znf_C2H2_sf"/>
</dbReference>
<reference evidence="12 13" key="1">
    <citation type="journal article" date="2022" name="Allergy">
        <title>Genome assembly and annotation of Periplaneta americana reveal a comprehensive cockroach allergen profile.</title>
        <authorList>
            <person name="Wang L."/>
            <person name="Xiong Q."/>
            <person name="Saelim N."/>
            <person name="Wang L."/>
            <person name="Nong W."/>
            <person name="Wan A.T."/>
            <person name="Shi M."/>
            <person name="Liu X."/>
            <person name="Cao Q."/>
            <person name="Hui J.H.L."/>
            <person name="Sookrung N."/>
            <person name="Leung T.F."/>
            <person name="Tungtrongchitr A."/>
            <person name="Tsui S.K.W."/>
        </authorList>
    </citation>
    <scope>NUCLEOTIDE SEQUENCE [LARGE SCALE GENOMIC DNA]</scope>
    <source>
        <strain evidence="12">PWHHKU_190912</strain>
    </source>
</reference>
<evidence type="ECO:0000256" key="2">
    <source>
        <dbReference type="ARBA" id="ARBA00022723"/>
    </source>
</evidence>
<keyword evidence="9" id="KW-0539">Nucleus</keyword>
<protein>
    <recommendedName>
        <fullName evidence="11">C2H2-type domain-containing protein</fullName>
    </recommendedName>
</protein>
<feature type="domain" description="C2H2-type" evidence="11">
    <location>
        <begin position="22"/>
        <end position="49"/>
    </location>
</feature>
<keyword evidence="7" id="KW-0238">DNA-binding</keyword>
<gene>
    <name evidence="12" type="ORF">ANN_27463</name>
</gene>
<feature type="domain" description="C2H2-type" evidence="11">
    <location>
        <begin position="50"/>
        <end position="77"/>
    </location>
</feature>
<dbReference type="Pfam" id="PF00096">
    <property type="entry name" value="zf-C2H2"/>
    <property type="match status" value="5"/>
</dbReference>
<proteinExistence type="predicted"/>
<accession>A0ABQ8RW38</accession>
<keyword evidence="6" id="KW-0805">Transcription regulation</keyword>
<feature type="domain" description="C2H2-type" evidence="11">
    <location>
        <begin position="1"/>
        <end position="21"/>
    </location>
</feature>
<evidence type="ECO:0000256" key="7">
    <source>
        <dbReference type="ARBA" id="ARBA00023125"/>
    </source>
</evidence>
<keyword evidence="2" id="KW-0479">Metal-binding</keyword>
<dbReference type="EMBL" id="JAJSOF020000041">
    <property type="protein sequence ID" value="KAJ4425837.1"/>
    <property type="molecule type" value="Genomic_DNA"/>
</dbReference>
<dbReference type="InterPro" id="IPR050331">
    <property type="entry name" value="Zinc_finger"/>
</dbReference>
<dbReference type="PANTHER" id="PTHR16515:SF49">
    <property type="entry name" value="GASTRULA ZINC FINGER PROTEIN XLCGF49.1-LIKE-RELATED"/>
    <property type="match status" value="1"/>
</dbReference>
<dbReference type="Pfam" id="PF13912">
    <property type="entry name" value="zf-C2H2_6"/>
    <property type="match status" value="1"/>
</dbReference>
<name>A0ABQ8RW38_PERAM</name>
<dbReference type="InterPro" id="IPR041697">
    <property type="entry name" value="Znf-C2H2_11"/>
</dbReference>
<organism evidence="12 13">
    <name type="scientific">Periplaneta americana</name>
    <name type="common">American cockroach</name>
    <name type="synonym">Blatta americana</name>
    <dbReference type="NCBI Taxonomy" id="6978"/>
    <lineage>
        <taxon>Eukaryota</taxon>
        <taxon>Metazoa</taxon>
        <taxon>Ecdysozoa</taxon>
        <taxon>Arthropoda</taxon>
        <taxon>Hexapoda</taxon>
        <taxon>Insecta</taxon>
        <taxon>Pterygota</taxon>
        <taxon>Neoptera</taxon>
        <taxon>Polyneoptera</taxon>
        <taxon>Dictyoptera</taxon>
        <taxon>Blattodea</taxon>
        <taxon>Blattoidea</taxon>
        <taxon>Blattidae</taxon>
        <taxon>Blattinae</taxon>
        <taxon>Periplaneta</taxon>
    </lineage>
</organism>
<evidence type="ECO:0000313" key="13">
    <source>
        <dbReference type="Proteomes" id="UP001148838"/>
    </source>
</evidence>
<feature type="domain" description="C2H2-type" evidence="11">
    <location>
        <begin position="106"/>
        <end position="133"/>
    </location>
</feature>
<keyword evidence="8" id="KW-0804">Transcription</keyword>
<feature type="domain" description="C2H2-type" evidence="11">
    <location>
        <begin position="378"/>
        <end position="405"/>
    </location>
</feature>
<dbReference type="SUPFAM" id="SSF57667">
    <property type="entry name" value="beta-beta-alpha zinc fingers"/>
    <property type="match status" value="5"/>
</dbReference>
<keyword evidence="4 10" id="KW-0863">Zinc-finger</keyword>
<feature type="domain" description="C2H2-type" evidence="11">
    <location>
        <begin position="162"/>
        <end position="189"/>
    </location>
</feature>
<dbReference type="PROSITE" id="PS00028">
    <property type="entry name" value="ZINC_FINGER_C2H2_1"/>
    <property type="match status" value="8"/>
</dbReference>
<evidence type="ECO:0000256" key="3">
    <source>
        <dbReference type="ARBA" id="ARBA00022737"/>
    </source>
</evidence>
<evidence type="ECO:0000256" key="10">
    <source>
        <dbReference type="PROSITE-ProRule" id="PRU00042"/>
    </source>
</evidence>
<evidence type="ECO:0000256" key="1">
    <source>
        <dbReference type="ARBA" id="ARBA00004123"/>
    </source>
</evidence>
<feature type="domain" description="C2H2-type" evidence="11">
    <location>
        <begin position="134"/>
        <end position="161"/>
    </location>
</feature>
<evidence type="ECO:0000256" key="4">
    <source>
        <dbReference type="ARBA" id="ARBA00022771"/>
    </source>
</evidence>
<dbReference type="Gene3D" id="3.30.160.60">
    <property type="entry name" value="Classic Zinc Finger"/>
    <property type="match status" value="8"/>
</dbReference>
<dbReference type="Pfam" id="PF16622">
    <property type="entry name" value="zf-C2H2_11"/>
    <property type="match status" value="1"/>
</dbReference>
<keyword evidence="13" id="KW-1185">Reference proteome</keyword>
<keyword evidence="3" id="KW-0677">Repeat</keyword>
<evidence type="ECO:0000256" key="5">
    <source>
        <dbReference type="ARBA" id="ARBA00022833"/>
    </source>
</evidence>
<comment type="caution">
    <text evidence="12">The sequence shown here is derived from an EMBL/GenBank/DDBJ whole genome shotgun (WGS) entry which is preliminary data.</text>
</comment>
<dbReference type="PANTHER" id="PTHR16515">
    <property type="entry name" value="PR DOMAIN ZINC FINGER PROTEIN"/>
    <property type="match status" value="1"/>
</dbReference>
<keyword evidence="5" id="KW-0862">Zinc</keyword>
<dbReference type="SMART" id="SM00355">
    <property type="entry name" value="ZnF_C2H2"/>
    <property type="match status" value="8"/>
</dbReference>
<evidence type="ECO:0000256" key="6">
    <source>
        <dbReference type="ARBA" id="ARBA00023015"/>
    </source>
</evidence>
<feature type="domain" description="C2H2-type" evidence="11">
    <location>
        <begin position="78"/>
        <end position="105"/>
    </location>
</feature>
<dbReference type="InterPro" id="IPR013087">
    <property type="entry name" value="Znf_C2H2_type"/>
</dbReference>
<dbReference type="Proteomes" id="UP001148838">
    <property type="component" value="Unassembled WGS sequence"/>
</dbReference>
<evidence type="ECO:0000313" key="12">
    <source>
        <dbReference type="EMBL" id="KAJ4425837.1"/>
    </source>
</evidence>
<evidence type="ECO:0000256" key="8">
    <source>
        <dbReference type="ARBA" id="ARBA00023163"/>
    </source>
</evidence>
<sequence>MCFSRRTSLKSHGHLHTGEKPFKCDVCGKGFVHSSTVKGHKLLHTGEKPFKCDVCGKCFVQLRILRTHLRQHADEKRFRCEICGKSFLFLSDIRKHERHHSGEKPFKCDICGKCFSMACTLKSHGRTHSGEKPYKCDICGKCFSMPCALKSHGRTHSGEKPFKCNVCSKCFTSSSNLKSHERVHTGEKSFKCDVCIEMDLIKMEPDVDPLHLQAHGNKYEIEENKASSEEGKVSHLEVTGMKAECMDHSYEIKSEINVDETPLPTSVVFVKSEVDEDLFDVDGVQQEQKVEVSSEEDEVFPERIAATNERIVSSKLDGIALEENETVCEIPKNSGSLEKLARTRENEKQVEFESSKICISNSTKSNLHTPKDAVKIPFKCNVCGKCFAKKINLKRHERRHTTEKAFRCDVCGKCFAVKISLKRHVRRHAGEKSYRCDVCGVDYGGGISVNASLCPCPTSCTDVTTCSDDPYRRRVLLPENVQGEFEGGYAYKLQPAVATASQQLTDEGITRRRGGSVDGKCSEDELMTRYMSKITNDSILGRADIIAINGRLKRALVLDPTIRFERNLNQATEVDIEKKSIYEPCLPYLSQKYNVPLKQWSVIGLLFGSRAPGNSGFMARGSRGGVKLTRKASETRLAAPGEEVASPKALVSVSLWQHQGRKRLH</sequence>